<name>A0A8D9GWA0_BRACM</name>
<evidence type="ECO:0000256" key="1">
    <source>
        <dbReference type="SAM" id="Phobius"/>
    </source>
</evidence>
<feature type="transmembrane region" description="Helical" evidence="1">
    <location>
        <begin position="12"/>
        <end position="36"/>
    </location>
</feature>
<proteinExistence type="predicted"/>
<reference evidence="2 3" key="1">
    <citation type="submission" date="2021-07" db="EMBL/GenBank/DDBJ databases">
        <authorList>
            <consortium name="Genoscope - CEA"/>
            <person name="William W."/>
        </authorList>
    </citation>
    <scope>NUCLEOTIDE SEQUENCE [LARGE SCALE GENOMIC DNA]</scope>
</reference>
<gene>
    <name evidence="2" type="ORF">BRAPAZ1V2_A01P23160.2</name>
</gene>
<dbReference type="Proteomes" id="UP000694005">
    <property type="component" value="Chromosome A01"/>
</dbReference>
<sequence length="88" mass="9248">MTPVTLSFVEDFGFGLLGNILAQLCFGGSVVLLYVCGRSFSGLLWSIFEGRCSSLASPRLASPLGGGPMPLKVSFGDYPYTTASSFAL</sequence>
<keyword evidence="1" id="KW-0472">Membrane</keyword>
<evidence type="ECO:0000313" key="2">
    <source>
        <dbReference type="EMBL" id="CAG7888240.1"/>
    </source>
</evidence>
<dbReference type="AlphaFoldDB" id="A0A8D9GWA0"/>
<dbReference type="EMBL" id="LS974617">
    <property type="protein sequence ID" value="CAG7888240.1"/>
    <property type="molecule type" value="Genomic_DNA"/>
</dbReference>
<protein>
    <submittedName>
        <fullName evidence="2">Uncharacterized protein</fullName>
    </submittedName>
</protein>
<keyword evidence="1" id="KW-1133">Transmembrane helix</keyword>
<keyword evidence="1" id="KW-0812">Transmembrane</keyword>
<evidence type="ECO:0000313" key="3">
    <source>
        <dbReference type="Proteomes" id="UP000694005"/>
    </source>
</evidence>
<dbReference type="Gramene" id="A01p23160.2_BraZ1">
    <property type="protein sequence ID" value="A01p23160.2_BraZ1.CDS"/>
    <property type="gene ID" value="A01g23160.2_BraZ1"/>
</dbReference>
<accession>A0A8D9GWA0</accession>
<organism evidence="2 3">
    <name type="scientific">Brassica campestris</name>
    <name type="common">Field mustard</name>
    <dbReference type="NCBI Taxonomy" id="3711"/>
    <lineage>
        <taxon>Eukaryota</taxon>
        <taxon>Viridiplantae</taxon>
        <taxon>Streptophyta</taxon>
        <taxon>Embryophyta</taxon>
        <taxon>Tracheophyta</taxon>
        <taxon>Spermatophyta</taxon>
        <taxon>Magnoliopsida</taxon>
        <taxon>eudicotyledons</taxon>
        <taxon>Gunneridae</taxon>
        <taxon>Pentapetalae</taxon>
        <taxon>rosids</taxon>
        <taxon>malvids</taxon>
        <taxon>Brassicales</taxon>
        <taxon>Brassicaceae</taxon>
        <taxon>Brassiceae</taxon>
        <taxon>Brassica</taxon>
    </lineage>
</organism>